<protein>
    <submittedName>
        <fullName evidence="1">Uncharacterized protein</fullName>
    </submittedName>
</protein>
<dbReference type="EMBL" id="JAOQKE010000013">
    <property type="protein sequence ID" value="MCU6725749.1"/>
    <property type="molecule type" value="Genomic_DNA"/>
</dbReference>
<accession>A0ABT2SMM3</accession>
<name>A0ABT2SMM3_9FIRM</name>
<comment type="caution">
    <text evidence="1">The sequence shown here is derived from an EMBL/GenBank/DDBJ whole genome shotgun (WGS) entry which is preliminary data.</text>
</comment>
<evidence type="ECO:0000313" key="1">
    <source>
        <dbReference type="EMBL" id="MCU6725749.1"/>
    </source>
</evidence>
<organism evidence="1 2">
    <name type="scientific">Muricoprocola aceti</name>
    <dbReference type="NCBI Taxonomy" id="2981772"/>
    <lineage>
        <taxon>Bacteria</taxon>
        <taxon>Bacillati</taxon>
        <taxon>Bacillota</taxon>
        <taxon>Clostridia</taxon>
        <taxon>Lachnospirales</taxon>
        <taxon>Lachnospiraceae</taxon>
        <taxon>Muricoprocola</taxon>
    </lineage>
</organism>
<dbReference type="RefSeq" id="WP_262655012.1">
    <property type="nucleotide sequence ID" value="NZ_JAOQKE010000013.1"/>
</dbReference>
<reference evidence="1 2" key="1">
    <citation type="journal article" date="2021" name="ISME Commun">
        <title>Automated analysis of genomic sequences facilitates high-throughput and comprehensive description of bacteria.</title>
        <authorList>
            <person name="Hitch T.C.A."/>
        </authorList>
    </citation>
    <scope>NUCLEOTIDE SEQUENCE [LARGE SCALE GENOMIC DNA]</scope>
    <source>
        <strain evidence="1 2">Sanger_29</strain>
    </source>
</reference>
<proteinExistence type="predicted"/>
<evidence type="ECO:0000313" key="2">
    <source>
        <dbReference type="Proteomes" id="UP001652338"/>
    </source>
</evidence>
<gene>
    <name evidence="1" type="ORF">OCV47_10370</name>
</gene>
<keyword evidence="2" id="KW-1185">Reference proteome</keyword>
<sequence length="159" mass="18076">MFDKFGKMSYDELIRTAKAEKEEGDEEALIALAQENGLDQEDAEDYMDDLTEVLCTPREAAVARVEMEAKDLEVSGIWEEWKGCVLEMCMQEEDLACAVCRKNRSLLGLFGKLLKLGFDSKQRVDKRICKEAGLNDNVYTGIPTRQQVAETISNYYNKD</sequence>
<dbReference type="Proteomes" id="UP001652338">
    <property type="component" value="Unassembled WGS sequence"/>
</dbReference>